<name>A0A7C9M859_9DEIO</name>
<dbReference type="EMBL" id="WQLB01000027">
    <property type="protein sequence ID" value="MVN88365.1"/>
    <property type="molecule type" value="Genomic_DNA"/>
</dbReference>
<sequence length="210" mass="23361">MQKTTLLAASLLALSLSACTAIQRGEQFDFPLEQTDALSPVKVQPGRTMFVQVPYSRSIFEDDNELDTYFDGIDLNFNSVRGPNDKVPNAYRDASWLKLTAVDAPTGISVVLIKAEIGRIVNNTKVVGDSVNVRYSEQFRLTYKVSVDASYTPESLSPEAANWLRDSEMSRELKEMLSGDLAYVRLSFMADKKPQRAYITVATSETKATK</sequence>
<organism evidence="2 3">
    <name type="scientific">Deinococcus arboris</name>
    <dbReference type="NCBI Taxonomy" id="2682977"/>
    <lineage>
        <taxon>Bacteria</taxon>
        <taxon>Thermotogati</taxon>
        <taxon>Deinococcota</taxon>
        <taxon>Deinococci</taxon>
        <taxon>Deinococcales</taxon>
        <taxon>Deinococcaceae</taxon>
        <taxon>Deinococcus</taxon>
    </lineage>
</organism>
<feature type="signal peptide" evidence="1">
    <location>
        <begin position="1"/>
        <end position="20"/>
    </location>
</feature>
<evidence type="ECO:0000313" key="3">
    <source>
        <dbReference type="Proteomes" id="UP000483286"/>
    </source>
</evidence>
<evidence type="ECO:0000313" key="2">
    <source>
        <dbReference type="EMBL" id="MVN88365.1"/>
    </source>
</evidence>
<dbReference type="Proteomes" id="UP000483286">
    <property type="component" value="Unassembled WGS sequence"/>
</dbReference>
<dbReference type="AlphaFoldDB" id="A0A7C9M859"/>
<reference evidence="2 3" key="1">
    <citation type="submission" date="2019-12" db="EMBL/GenBank/DDBJ databases">
        <title>Deinococcus sp. HMF7620 Genome sequencing and assembly.</title>
        <authorList>
            <person name="Kang H."/>
            <person name="Kim H."/>
            <person name="Joh K."/>
        </authorList>
    </citation>
    <scope>NUCLEOTIDE SEQUENCE [LARGE SCALE GENOMIC DNA]</scope>
    <source>
        <strain evidence="2 3">HMF7620</strain>
    </source>
</reference>
<feature type="chain" id="PRO_5028876554" description="Lipoprotein" evidence="1">
    <location>
        <begin position="21"/>
        <end position="210"/>
    </location>
</feature>
<dbReference type="PROSITE" id="PS51257">
    <property type="entry name" value="PROKAR_LIPOPROTEIN"/>
    <property type="match status" value="1"/>
</dbReference>
<protein>
    <recommendedName>
        <fullName evidence="4">Lipoprotein</fullName>
    </recommendedName>
</protein>
<gene>
    <name evidence="2" type="ORF">GO986_16590</name>
</gene>
<accession>A0A7C9M859</accession>
<evidence type="ECO:0008006" key="4">
    <source>
        <dbReference type="Google" id="ProtNLM"/>
    </source>
</evidence>
<proteinExistence type="predicted"/>
<keyword evidence="3" id="KW-1185">Reference proteome</keyword>
<evidence type="ECO:0000256" key="1">
    <source>
        <dbReference type="SAM" id="SignalP"/>
    </source>
</evidence>
<comment type="caution">
    <text evidence="2">The sequence shown here is derived from an EMBL/GenBank/DDBJ whole genome shotgun (WGS) entry which is preliminary data.</text>
</comment>
<dbReference type="RefSeq" id="WP_157460422.1">
    <property type="nucleotide sequence ID" value="NZ_WQLB01000027.1"/>
</dbReference>
<keyword evidence="1" id="KW-0732">Signal</keyword>